<keyword evidence="2 5" id="KW-0812">Transmembrane</keyword>
<dbReference type="GO" id="GO:0005886">
    <property type="term" value="C:plasma membrane"/>
    <property type="evidence" value="ECO:0007669"/>
    <property type="project" value="InterPro"/>
</dbReference>
<gene>
    <name evidence="7" type="ORF">MNB_SV-12-786</name>
</gene>
<sequence>MKKLFLFLYSLIRWLIIAVIFLPLFLVFLIEFPSVALTLADNQLKEQGIKYSSIEGGLLSGIKLKDVNYQDKIKLKELNLKVDWERLEERVLYIDNIKAEDVEIDREYLASLIDTNSSEDNSSESNTTLPFDKIVLNQADISLKNIIYDTYRVNSAKLEIRDLITDMKEQHKGDIKLTLDSNVTQLKLKGSIKNDFVKLIADIEPNREFINPFVAENNITLTNNPILTIRANGNMEKVKYHLNIHRLGVKQNQYQVDSKKLILFGNYNIPKKDVKATLKTELKGSMAYLKLDGDAKLNLDDINNTLNYSLDTTINPKQHFLTKFLADQNVTFFDSPTIKLKSSGSMKKLKYTLLLEDINLKQNEYNLQSDRVLLDGDYSVLDKTVVADIKTKIDSNVALLKLDADTKLDLDDLNNTLKFNLLANITPKKRFIESKIPDNNLSIKHIADINVVANGTLKDTKFKIDSQGLKAKKDNIDLEIQSLLLTGKTDPLGGDTTVDISTDFDSTAGSGHIRDKASLNFKSVESTLKYSGKIEIDAHAKYLNRFLKAEKIVVKGSPKIKVKLHGSTKKVTLNLNGDADFTRENKPSKVTLQTTPITLDLKNSMINGSLKIKNSSKEIGFDLDSRFSGDYSKPKKLNIDTILNIRSFNEFGINLNPIAPLNLKIKNSSSGALIDLDSERIKLLAKTPDHDHFSFDIKTRNLYLYKMIELPRELDHKFIKLNLKGSATLSKEYFKLKGTIDSNKKFQANINIKNDNSGIDGKIRTEYLVTTIKGNIKDKNLHAGVMISSLKKLQIELSKLYEFKKFEIDGAIKLDAKLKGEEVWAKVNSSKLALNGFNIKGLGLDAHYNQELLTINKLNLQTTGFKNKKLNRKIYLNKKGKIYLGEKRTVLLDIHPNILVKADGTKENLDAKVKIDKLPLGHPDYGSMFLNCDIDYRQRGLDKSITGLIDIRDMKLFYEAKFLEADYDPNVIIVTKDDKKKKEGEEDSFLNHTEIDIKIKAPQANYKTPDIDLLFDINLNAKKLLGQPLVILGKIKDINGRVDQVPKRFLVKDSNIVFTGDEKINPLLDINVEYELPQVLIHIGVGGNANRPKIDFSSEPPMPKKDIMSYLLLGVSATQIGEGDGSLGREAELFILNQAARDLAYEFELDRVFVKDDGTGEGFAIETGKKVSKKNMFIIESSKQGNSFILEHDVSKNIKLRVGQHQKEIPSQSIDIYFRKRFK</sequence>
<evidence type="ECO:0000313" key="7">
    <source>
        <dbReference type="EMBL" id="SFV51556.1"/>
    </source>
</evidence>
<evidence type="ECO:0000256" key="2">
    <source>
        <dbReference type="ARBA" id="ARBA00022692"/>
    </source>
</evidence>
<evidence type="ECO:0000256" key="4">
    <source>
        <dbReference type="ARBA" id="ARBA00023136"/>
    </source>
</evidence>
<accession>A0A1W1BDC9</accession>
<dbReference type="PANTHER" id="PTHR36985:SF1">
    <property type="entry name" value="TRANSLOCATION AND ASSEMBLY MODULE SUBUNIT TAMB"/>
    <property type="match status" value="1"/>
</dbReference>
<feature type="transmembrane region" description="Helical" evidence="5">
    <location>
        <begin position="12"/>
        <end position="30"/>
    </location>
</feature>
<evidence type="ECO:0000256" key="3">
    <source>
        <dbReference type="ARBA" id="ARBA00022989"/>
    </source>
</evidence>
<keyword evidence="3 5" id="KW-1133">Transmembrane helix</keyword>
<dbReference type="AlphaFoldDB" id="A0A1W1BDC9"/>
<evidence type="ECO:0000256" key="5">
    <source>
        <dbReference type="SAM" id="Phobius"/>
    </source>
</evidence>
<feature type="domain" description="Translocation and assembly module TamB C-terminal" evidence="6">
    <location>
        <begin position="913"/>
        <end position="1222"/>
    </location>
</feature>
<evidence type="ECO:0000259" key="6">
    <source>
        <dbReference type="Pfam" id="PF04357"/>
    </source>
</evidence>
<dbReference type="GO" id="GO:0009306">
    <property type="term" value="P:protein secretion"/>
    <property type="evidence" value="ECO:0007669"/>
    <property type="project" value="InterPro"/>
</dbReference>
<organism evidence="7">
    <name type="scientific">hydrothermal vent metagenome</name>
    <dbReference type="NCBI Taxonomy" id="652676"/>
    <lineage>
        <taxon>unclassified sequences</taxon>
        <taxon>metagenomes</taxon>
        <taxon>ecological metagenomes</taxon>
    </lineage>
</organism>
<evidence type="ECO:0000256" key="1">
    <source>
        <dbReference type="ARBA" id="ARBA00004167"/>
    </source>
</evidence>
<dbReference type="PANTHER" id="PTHR36985">
    <property type="entry name" value="TRANSLOCATION AND ASSEMBLY MODULE SUBUNIT TAMB"/>
    <property type="match status" value="1"/>
</dbReference>
<keyword evidence="4 5" id="KW-0472">Membrane</keyword>
<proteinExistence type="predicted"/>
<comment type="subcellular location">
    <subcellularLocation>
        <location evidence="1">Membrane</location>
        <topology evidence="1">Single-pass membrane protein</topology>
    </subcellularLocation>
</comment>
<dbReference type="Pfam" id="PF04357">
    <property type="entry name" value="TamB"/>
    <property type="match status" value="1"/>
</dbReference>
<protein>
    <recommendedName>
        <fullName evidence="6">Translocation and assembly module TamB C-terminal domain-containing protein</fullName>
    </recommendedName>
</protein>
<name>A0A1W1BDC9_9ZZZZ</name>
<dbReference type="InterPro" id="IPR007452">
    <property type="entry name" value="TamB_C"/>
</dbReference>
<dbReference type="GO" id="GO:0097347">
    <property type="term" value="C:TAM protein secretion complex"/>
    <property type="evidence" value="ECO:0007669"/>
    <property type="project" value="TreeGrafter"/>
</dbReference>
<dbReference type="EMBL" id="FPHE01000021">
    <property type="protein sequence ID" value="SFV51556.1"/>
    <property type="molecule type" value="Genomic_DNA"/>
</dbReference>
<reference evidence="7" key="1">
    <citation type="submission" date="2016-10" db="EMBL/GenBank/DDBJ databases">
        <authorList>
            <person name="de Groot N.N."/>
        </authorList>
    </citation>
    <scope>NUCLEOTIDE SEQUENCE</scope>
</reference>